<sequence>MASYGGCSDFPKLPKKKNTFTIKTNKIRENHTFAAAVENNSQQRAPRDSDIPAQTEVWRNRDYNSENRPRTIENNHSDNFYQAIQLIANLGEIFNKLPGLISMPNEIQNYIKKSNIKKAPGKDGLTSSQRS</sequence>
<organism evidence="1 2">
    <name type="scientific">Nephila pilipes</name>
    <name type="common">Giant wood spider</name>
    <name type="synonym">Nephila maculata</name>
    <dbReference type="NCBI Taxonomy" id="299642"/>
    <lineage>
        <taxon>Eukaryota</taxon>
        <taxon>Metazoa</taxon>
        <taxon>Ecdysozoa</taxon>
        <taxon>Arthropoda</taxon>
        <taxon>Chelicerata</taxon>
        <taxon>Arachnida</taxon>
        <taxon>Araneae</taxon>
        <taxon>Araneomorphae</taxon>
        <taxon>Entelegynae</taxon>
        <taxon>Araneoidea</taxon>
        <taxon>Nephilidae</taxon>
        <taxon>Nephila</taxon>
    </lineage>
</organism>
<proteinExistence type="predicted"/>
<dbReference type="Proteomes" id="UP000887013">
    <property type="component" value="Unassembled WGS sequence"/>
</dbReference>
<dbReference type="AlphaFoldDB" id="A0A8X6NH35"/>
<evidence type="ECO:0000313" key="1">
    <source>
        <dbReference type="EMBL" id="GFT12881.1"/>
    </source>
</evidence>
<dbReference type="EMBL" id="BMAW01104176">
    <property type="protein sequence ID" value="GFT12881.1"/>
    <property type="molecule type" value="Genomic_DNA"/>
</dbReference>
<reference evidence="1" key="1">
    <citation type="submission" date="2020-08" db="EMBL/GenBank/DDBJ databases">
        <title>Multicomponent nature underlies the extraordinary mechanical properties of spider dragline silk.</title>
        <authorList>
            <person name="Kono N."/>
            <person name="Nakamura H."/>
            <person name="Mori M."/>
            <person name="Yoshida Y."/>
            <person name="Ohtoshi R."/>
            <person name="Malay A.D."/>
            <person name="Moran D.A.P."/>
            <person name="Tomita M."/>
            <person name="Numata K."/>
            <person name="Arakawa K."/>
        </authorList>
    </citation>
    <scope>NUCLEOTIDE SEQUENCE</scope>
</reference>
<keyword evidence="2" id="KW-1185">Reference proteome</keyword>
<accession>A0A8X6NH35</accession>
<comment type="caution">
    <text evidence="1">The sequence shown here is derived from an EMBL/GenBank/DDBJ whole genome shotgun (WGS) entry which is preliminary data.</text>
</comment>
<evidence type="ECO:0000313" key="2">
    <source>
        <dbReference type="Proteomes" id="UP000887013"/>
    </source>
</evidence>
<name>A0A8X6NH35_NEPPI</name>
<protein>
    <submittedName>
        <fullName evidence="1">Uncharacterized protein</fullName>
    </submittedName>
</protein>
<gene>
    <name evidence="1" type="ORF">NPIL_519171</name>
</gene>